<evidence type="ECO:0000313" key="2">
    <source>
        <dbReference type="EMBL" id="CAJ1964364.1"/>
    </source>
</evidence>
<sequence length="138" mass="15885">FSHRPLMNVLAKDVFMTPTVSPSLAIYTLTQLHPFGVNVLSDIHPTCVEEREVVREEEKTKKLVHMEVSHGQTRGRRKLCKRKTRQDINARQSPNKVHVKNVDRSYFLMLVSSLENLISLLVILFVFRSAVQVEKGDM</sequence>
<keyword evidence="1" id="KW-0812">Transmembrane</keyword>
<feature type="non-terminal residue" evidence="2">
    <location>
        <position position="1"/>
    </location>
</feature>
<keyword evidence="1" id="KW-0472">Membrane</keyword>
<dbReference type="AlphaFoldDB" id="A0AA86VKX8"/>
<keyword evidence="1" id="KW-1133">Transmembrane helix</keyword>
<proteinExistence type="predicted"/>
<name>A0AA86VKX8_9FABA</name>
<dbReference type="EMBL" id="OY731403">
    <property type="protein sequence ID" value="CAJ1964364.1"/>
    <property type="molecule type" value="Genomic_DNA"/>
</dbReference>
<gene>
    <name evidence="2" type="ORF">AYBTSS11_LOCUS20273</name>
</gene>
<evidence type="ECO:0000313" key="3">
    <source>
        <dbReference type="Proteomes" id="UP001189624"/>
    </source>
</evidence>
<protein>
    <submittedName>
        <fullName evidence="2">Uncharacterized protein</fullName>
    </submittedName>
</protein>
<dbReference type="Gramene" id="rna-AYBTSS11_LOCUS20273">
    <property type="protein sequence ID" value="CAJ1964364.1"/>
    <property type="gene ID" value="gene-AYBTSS11_LOCUS20273"/>
</dbReference>
<accession>A0AA86VKX8</accession>
<reference evidence="2" key="1">
    <citation type="submission" date="2023-10" db="EMBL/GenBank/DDBJ databases">
        <authorList>
            <person name="Domelevo Entfellner J.-B."/>
        </authorList>
    </citation>
    <scope>NUCLEOTIDE SEQUENCE</scope>
</reference>
<organism evidence="2 3">
    <name type="scientific">Sphenostylis stenocarpa</name>
    <dbReference type="NCBI Taxonomy" id="92480"/>
    <lineage>
        <taxon>Eukaryota</taxon>
        <taxon>Viridiplantae</taxon>
        <taxon>Streptophyta</taxon>
        <taxon>Embryophyta</taxon>
        <taxon>Tracheophyta</taxon>
        <taxon>Spermatophyta</taxon>
        <taxon>Magnoliopsida</taxon>
        <taxon>eudicotyledons</taxon>
        <taxon>Gunneridae</taxon>
        <taxon>Pentapetalae</taxon>
        <taxon>rosids</taxon>
        <taxon>fabids</taxon>
        <taxon>Fabales</taxon>
        <taxon>Fabaceae</taxon>
        <taxon>Papilionoideae</taxon>
        <taxon>50 kb inversion clade</taxon>
        <taxon>NPAAA clade</taxon>
        <taxon>indigoferoid/millettioid clade</taxon>
        <taxon>Phaseoleae</taxon>
        <taxon>Sphenostylis</taxon>
    </lineage>
</organism>
<feature type="transmembrane region" description="Helical" evidence="1">
    <location>
        <begin position="106"/>
        <end position="127"/>
    </location>
</feature>
<keyword evidence="3" id="KW-1185">Reference proteome</keyword>
<dbReference type="Proteomes" id="UP001189624">
    <property type="component" value="Chromosome 6"/>
</dbReference>
<evidence type="ECO:0000256" key="1">
    <source>
        <dbReference type="SAM" id="Phobius"/>
    </source>
</evidence>